<reference evidence="1" key="2">
    <citation type="journal article" date="2015" name="Fish Shellfish Immunol.">
        <title>Early steps in the European eel (Anguilla anguilla)-Vibrio vulnificus interaction in the gills: Role of the RtxA13 toxin.</title>
        <authorList>
            <person name="Callol A."/>
            <person name="Pajuelo D."/>
            <person name="Ebbesson L."/>
            <person name="Teles M."/>
            <person name="MacKenzie S."/>
            <person name="Amaro C."/>
        </authorList>
    </citation>
    <scope>NUCLEOTIDE SEQUENCE</scope>
</reference>
<sequence>MKKTMHSCLHQKAFSKVKKYIHIRITASASVQSLLKRKSRSVRI</sequence>
<organism evidence="1">
    <name type="scientific">Anguilla anguilla</name>
    <name type="common">European freshwater eel</name>
    <name type="synonym">Muraena anguilla</name>
    <dbReference type="NCBI Taxonomy" id="7936"/>
    <lineage>
        <taxon>Eukaryota</taxon>
        <taxon>Metazoa</taxon>
        <taxon>Chordata</taxon>
        <taxon>Craniata</taxon>
        <taxon>Vertebrata</taxon>
        <taxon>Euteleostomi</taxon>
        <taxon>Actinopterygii</taxon>
        <taxon>Neopterygii</taxon>
        <taxon>Teleostei</taxon>
        <taxon>Anguilliformes</taxon>
        <taxon>Anguillidae</taxon>
        <taxon>Anguilla</taxon>
    </lineage>
</organism>
<protein>
    <submittedName>
        <fullName evidence="1">Uncharacterized protein</fullName>
    </submittedName>
</protein>
<dbReference type="AlphaFoldDB" id="A0A0E9RR82"/>
<name>A0A0E9RR82_ANGAN</name>
<accession>A0A0E9RR82</accession>
<dbReference type="EMBL" id="GBXM01077759">
    <property type="protein sequence ID" value="JAH30818.1"/>
    <property type="molecule type" value="Transcribed_RNA"/>
</dbReference>
<reference evidence="1" key="1">
    <citation type="submission" date="2014-11" db="EMBL/GenBank/DDBJ databases">
        <authorList>
            <person name="Amaro Gonzalez C."/>
        </authorList>
    </citation>
    <scope>NUCLEOTIDE SEQUENCE</scope>
</reference>
<proteinExistence type="predicted"/>
<evidence type="ECO:0000313" key="1">
    <source>
        <dbReference type="EMBL" id="JAH30818.1"/>
    </source>
</evidence>